<dbReference type="InterPro" id="IPR043128">
    <property type="entry name" value="Rev_trsase/Diguanyl_cyclase"/>
</dbReference>
<gene>
    <name evidence="3" type="ORF">MB84_30915</name>
</gene>
<evidence type="ECO:0000313" key="4">
    <source>
        <dbReference type="Proteomes" id="UP000035050"/>
    </source>
</evidence>
<dbReference type="AlphaFoldDB" id="A0A192B0Y4"/>
<evidence type="ECO:0000256" key="2">
    <source>
        <dbReference type="SAM" id="MobiDB-lite"/>
    </source>
</evidence>
<evidence type="ECO:0000313" key="3">
    <source>
        <dbReference type="EMBL" id="ANJ87041.1"/>
    </source>
</evidence>
<feature type="region of interest" description="Disordered" evidence="2">
    <location>
        <begin position="95"/>
        <end position="114"/>
    </location>
</feature>
<proteinExistence type="predicted"/>
<name>A0A192B0Y4_9BURK</name>
<feature type="coiled-coil region" evidence="1">
    <location>
        <begin position="11"/>
        <end position="38"/>
    </location>
</feature>
<organism evidence="3 4">
    <name type="scientific">Pandoraea oxalativorans</name>
    <dbReference type="NCBI Taxonomy" id="573737"/>
    <lineage>
        <taxon>Bacteria</taxon>
        <taxon>Pseudomonadati</taxon>
        <taxon>Pseudomonadota</taxon>
        <taxon>Betaproteobacteria</taxon>
        <taxon>Burkholderiales</taxon>
        <taxon>Burkholderiaceae</taxon>
        <taxon>Pandoraea</taxon>
    </lineage>
</organism>
<dbReference type="Gene3D" id="3.30.70.270">
    <property type="match status" value="1"/>
</dbReference>
<accession>A0A192B0Y4</accession>
<dbReference type="EMBL" id="CP011253">
    <property type="protein sequence ID" value="ANJ87041.1"/>
    <property type="molecule type" value="Genomic_DNA"/>
</dbReference>
<sequence length="114" mass="11857">MLVNTGEVAGRDVMHRLLADLRARVAQAEAQMQQEEALRVSFTECAVSIGLVPSSSAFDTPQAWLQQADHAVYRAKRQGRDGMVVLEAGVSGAGTAADRETATGATGATSAIGA</sequence>
<keyword evidence="1" id="KW-0175">Coiled coil</keyword>
<dbReference type="SUPFAM" id="SSF55073">
    <property type="entry name" value="Nucleotide cyclase"/>
    <property type="match status" value="1"/>
</dbReference>
<dbReference type="InterPro" id="IPR029787">
    <property type="entry name" value="Nucleotide_cyclase"/>
</dbReference>
<reference evidence="3" key="1">
    <citation type="submission" date="2016-06" db="EMBL/GenBank/DDBJ databases">
        <title>Pandoraea oxalativorans DSM 23570 Genome Sequencing.</title>
        <authorList>
            <person name="Ee R."/>
            <person name="Lim Y.-L."/>
            <person name="Yong D."/>
            <person name="Yin W.-F."/>
            <person name="Chan K.-G."/>
        </authorList>
    </citation>
    <scope>NUCLEOTIDE SEQUENCE</scope>
    <source>
        <strain evidence="3">DSM 23570</strain>
    </source>
</reference>
<evidence type="ECO:0000256" key="1">
    <source>
        <dbReference type="SAM" id="Coils"/>
    </source>
</evidence>
<feature type="compositionally biased region" description="Low complexity" evidence="2">
    <location>
        <begin position="102"/>
        <end position="114"/>
    </location>
</feature>
<dbReference type="KEGG" id="pox:MB84_30915"/>
<dbReference type="OrthoDB" id="9813903at2"/>
<keyword evidence="4" id="KW-1185">Reference proteome</keyword>
<protein>
    <submittedName>
        <fullName evidence="3">Uncharacterized protein</fullName>
    </submittedName>
</protein>
<dbReference type="Proteomes" id="UP000035050">
    <property type="component" value="Chromosome"/>
</dbReference>